<evidence type="ECO:0000313" key="3">
    <source>
        <dbReference type="Proteomes" id="UP000189369"/>
    </source>
</evidence>
<accession>A0A1U9JYL5</accession>
<name>A0A1U9JYL5_9BURK</name>
<dbReference type="EMBL" id="CP019697">
    <property type="protein sequence ID" value="AQS50867.1"/>
    <property type="molecule type" value="Genomic_DNA"/>
</dbReference>
<keyword evidence="1" id="KW-0812">Transmembrane</keyword>
<dbReference type="STRING" id="643674.PAEH1_03525"/>
<feature type="transmembrane region" description="Helical" evidence="1">
    <location>
        <begin position="37"/>
        <end position="61"/>
    </location>
</feature>
<keyword evidence="1" id="KW-1133">Transmembrane helix</keyword>
<proteinExistence type="predicted"/>
<evidence type="ECO:0000256" key="1">
    <source>
        <dbReference type="SAM" id="Phobius"/>
    </source>
</evidence>
<protein>
    <submittedName>
        <fullName evidence="2">Uncharacterized protein</fullName>
    </submittedName>
</protein>
<evidence type="ECO:0000313" key="2">
    <source>
        <dbReference type="EMBL" id="AQS50867.1"/>
    </source>
</evidence>
<sequence>MTVKSGGLPHHPSNKNYISIHSLYDEVLLKMGGLPQLLWLVFNIVLYVRGLGIEMGFYSLALNKNRGLNAFLKMG</sequence>
<gene>
    <name evidence="2" type="ORF">PAEH1_03525</name>
</gene>
<dbReference type="KEGG" id="phn:PAEH1_03525"/>
<organism evidence="2 3">
    <name type="scientific">Paenalcaligenes hominis</name>
    <dbReference type="NCBI Taxonomy" id="643674"/>
    <lineage>
        <taxon>Bacteria</taxon>
        <taxon>Pseudomonadati</taxon>
        <taxon>Pseudomonadota</taxon>
        <taxon>Betaproteobacteria</taxon>
        <taxon>Burkholderiales</taxon>
        <taxon>Alcaligenaceae</taxon>
        <taxon>Paenalcaligenes</taxon>
    </lineage>
</organism>
<dbReference type="Proteomes" id="UP000189369">
    <property type="component" value="Chromosome"/>
</dbReference>
<reference evidence="2 3" key="1">
    <citation type="submission" date="2017-01" db="EMBL/GenBank/DDBJ databases">
        <title>Complete Genome Sequence of Paenalcaligenes hominis, Isolated from a paraplegic Patient with neurogenic bladder.</title>
        <authorList>
            <person name="Mukhopadhyay R."/>
            <person name="Joaquin J."/>
            <person name="Hogue R."/>
            <person name="Kilaru A."/>
            <person name="Jospin G."/>
            <person name="Mars K."/>
            <person name="Eisen J.A."/>
            <person name="Chaturvedi V."/>
        </authorList>
    </citation>
    <scope>NUCLEOTIDE SEQUENCE [LARGE SCALE GENOMIC DNA]</scope>
    <source>
        <strain evidence="2 3">15S00501</strain>
    </source>
</reference>
<dbReference type="AlphaFoldDB" id="A0A1U9JYL5"/>
<keyword evidence="1" id="KW-0472">Membrane</keyword>